<evidence type="ECO:0000256" key="1">
    <source>
        <dbReference type="ARBA" id="ARBA00004884"/>
    </source>
</evidence>
<dbReference type="PANTHER" id="PTHR11133">
    <property type="entry name" value="SACCHAROPINE DEHYDROGENASE"/>
    <property type="match status" value="1"/>
</dbReference>
<feature type="domain" description="Alanine dehydrogenase/pyridine nucleotide transhydrogenase NAD(H)-binding" evidence="14">
    <location>
        <begin position="183"/>
        <end position="318"/>
    </location>
</feature>
<evidence type="ECO:0000259" key="14">
    <source>
        <dbReference type="SMART" id="SM01002"/>
    </source>
</evidence>
<evidence type="ECO:0000259" key="15">
    <source>
        <dbReference type="SMART" id="SM01003"/>
    </source>
</evidence>
<feature type="region of interest" description="Disordered" evidence="13">
    <location>
        <begin position="470"/>
        <end position="496"/>
    </location>
</feature>
<organism evidence="16 17">
    <name type="scientific">Trichoderma aggressivum f. europaeum</name>
    <dbReference type="NCBI Taxonomy" id="173218"/>
    <lineage>
        <taxon>Eukaryota</taxon>
        <taxon>Fungi</taxon>
        <taxon>Dikarya</taxon>
        <taxon>Ascomycota</taxon>
        <taxon>Pezizomycotina</taxon>
        <taxon>Sordariomycetes</taxon>
        <taxon>Hypocreomycetidae</taxon>
        <taxon>Hypocreales</taxon>
        <taxon>Hypocreaceae</taxon>
        <taxon>Trichoderma</taxon>
    </lineage>
</organism>
<comment type="subunit">
    <text evidence="3">Monomer.</text>
</comment>
<keyword evidence="10" id="KW-1015">Disulfide bond</keyword>
<dbReference type="CDD" id="cd12188">
    <property type="entry name" value="SDH"/>
    <property type="match status" value="1"/>
</dbReference>
<sequence>MPTVIHLRADTKPFERRSSLSPKTAKALLDAGYIVRVERSAERIYNDEEFAEVGAELVPAGSWVKAPKEDIILGLKELPEDDIDLPHTYIHFQHIFKKQTGWAPSLSRFARAGGTLYDLEFLVNSDNRRIAAFGYWAGYAGTAVAFISWAHQILNPGVTQPQVPLFENAPALISHVKSVLEPAIRANNGQAPRVIVIGALGRCGSGAVQFCREAGLDEESILRWDLQETAAKPGPYKEIVESDIFVNCVYLGPNPTPPFVTFDSLATPDRKLRVICDVSCDPNSPNNPIPIYSTWSTFDKPTVPTSKPVNDPELRIISIDHLPTLIPRESSDEYSGLLLPALLTLDRRDTEGVWTRAEQTYKDRAHLARAYTALRTLRAANSGEKAAMESLISKGFGRSGSRRRELMAQFVISQGPKDSSALEEALKSARRSSEATNGSPSATHATTDGTAKVKKAFFEKWDQQKLMKILQSQRQQQRDTKGTASWPGTPVKTLDPDQFIPKETIWGKPPGENLKQTKRANWWRRNAEKIMPPLGRGEWEMLKELSNGGQERGEWEIPERRPLAVLTEKMTAQANWNWRDHATKPTAIVEKPKSLKQQRRTGQKDSGPYSVKDRDRNLSTRWFQRAYTRAWQLTPTMTQDPNTLKYSFTWGSIQSRLPPAAKHQLDIFKGVDENGRKQQKTPSP</sequence>
<dbReference type="SMART" id="SM01003">
    <property type="entry name" value="AlaDh_PNT_N"/>
    <property type="match status" value="1"/>
</dbReference>
<dbReference type="Proteomes" id="UP001273209">
    <property type="component" value="Unassembled WGS sequence"/>
</dbReference>
<keyword evidence="17" id="KW-1185">Reference proteome</keyword>
<keyword evidence="9" id="KW-0457">Lysine biosynthesis</keyword>
<keyword evidence="7" id="KW-0560">Oxidoreductase</keyword>
<evidence type="ECO:0000256" key="3">
    <source>
        <dbReference type="ARBA" id="ARBA00011245"/>
    </source>
</evidence>
<comment type="pathway">
    <text evidence="1">Amino-acid biosynthesis; L-lysine biosynthesis via AAA pathway; L-lysine from L-alpha-aminoadipate (fungal route): step 3/3.</text>
</comment>
<feature type="compositionally biased region" description="Polar residues" evidence="13">
    <location>
        <begin position="434"/>
        <end position="449"/>
    </location>
</feature>
<evidence type="ECO:0000256" key="7">
    <source>
        <dbReference type="ARBA" id="ARBA00023002"/>
    </source>
</evidence>
<evidence type="ECO:0000256" key="4">
    <source>
        <dbReference type="ARBA" id="ARBA00012847"/>
    </source>
</evidence>
<evidence type="ECO:0000256" key="2">
    <source>
        <dbReference type="ARBA" id="ARBA00005689"/>
    </source>
</evidence>
<evidence type="ECO:0000256" key="9">
    <source>
        <dbReference type="ARBA" id="ARBA00023154"/>
    </source>
</evidence>
<dbReference type="InterPro" id="IPR007886">
    <property type="entry name" value="AlaDH/PNT_N"/>
</dbReference>
<evidence type="ECO:0000256" key="12">
    <source>
        <dbReference type="ARBA" id="ARBA00047860"/>
    </source>
</evidence>
<dbReference type="GO" id="GO:0005737">
    <property type="term" value="C:cytoplasm"/>
    <property type="evidence" value="ECO:0007669"/>
    <property type="project" value="TreeGrafter"/>
</dbReference>
<dbReference type="GO" id="GO:0019878">
    <property type="term" value="P:lysine biosynthetic process via aminoadipic acid"/>
    <property type="evidence" value="ECO:0007669"/>
    <property type="project" value="TreeGrafter"/>
</dbReference>
<dbReference type="SUPFAM" id="SSF51735">
    <property type="entry name" value="NAD(P)-binding Rossmann-fold domains"/>
    <property type="match status" value="1"/>
</dbReference>
<evidence type="ECO:0000256" key="6">
    <source>
        <dbReference type="ARBA" id="ARBA00022605"/>
    </source>
</evidence>
<dbReference type="GO" id="GO:0004754">
    <property type="term" value="F:saccharopine dehydrogenase (NAD+, L-lysine-forming) activity"/>
    <property type="evidence" value="ECO:0007669"/>
    <property type="project" value="UniProtKB-EC"/>
</dbReference>
<dbReference type="AlphaFoldDB" id="A0AAE1LYD1"/>
<evidence type="ECO:0000313" key="16">
    <source>
        <dbReference type="EMBL" id="KAK4067169.1"/>
    </source>
</evidence>
<name>A0AAE1LYD1_9HYPO</name>
<protein>
    <recommendedName>
        <fullName evidence="5">Saccharopine dehydrogenase [NAD(+), L-lysine-forming]</fullName>
        <ecNumber evidence="4">1.5.1.7</ecNumber>
    </recommendedName>
    <alternativeName>
        <fullName evidence="11">Lysine--2-oxoglutarate reductase</fullName>
    </alternativeName>
</protein>
<evidence type="ECO:0000256" key="10">
    <source>
        <dbReference type="ARBA" id="ARBA00023157"/>
    </source>
</evidence>
<accession>A0AAE1LYD1</accession>
<reference evidence="16" key="1">
    <citation type="submission" date="2023-11" db="EMBL/GenBank/DDBJ databases">
        <title>The genome sequences of three competitors of mushroom-forming fungi.</title>
        <authorList>
            <person name="Beijen E."/>
            <person name="Ohm R.A."/>
        </authorList>
    </citation>
    <scope>NUCLEOTIDE SEQUENCE</scope>
    <source>
        <strain evidence="16">CBS 100526</strain>
    </source>
</reference>
<keyword evidence="6" id="KW-0028">Amino-acid biosynthesis</keyword>
<dbReference type="RefSeq" id="XP_062753230.1">
    <property type="nucleotide sequence ID" value="XM_062902682.1"/>
</dbReference>
<proteinExistence type="inferred from homology"/>
<dbReference type="InterPro" id="IPR027281">
    <property type="entry name" value="Lys1"/>
</dbReference>
<dbReference type="Pfam" id="PF05222">
    <property type="entry name" value="AlaDh_PNT_N"/>
    <property type="match status" value="1"/>
</dbReference>
<evidence type="ECO:0000256" key="8">
    <source>
        <dbReference type="ARBA" id="ARBA00023027"/>
    </source>
</evidence>
<dbReference type="SUPFAM" id="SSF52283">
    <property type="entry name" value="Formate/glycerate dehydrogenase catalytic domain-like"/>
    <property type="match status" value="1"/>
</dbReference>
<evidence type="ECO:0000256" key="13">
    <source>
        <dbReference type="SAM" id="MobiDB-lite"/>
    </source>
</evidence>
<feature type="compositionally biased region" description="Basic and acidic residues" evidence="13">
    <location>
        <begin position="664"/>
        <end position="676"/>
    </location>
</feature>
<evidence type="ECO:0000313" key="17">
    <source>
        <dbReference type="Proteomes" id="UP001273209"/>
    </source>
</evidence>
<evidence type="ECO:0000256" key="5">
    <source>
        <dbReference type="ARBA" id="ARBA00021221"/>
    </source>
</evidence>
<feature type="region of interest" description="Disordered" evidence="13">
    <location>
        <begin position="664"/>
        <end position="684"/>
    </location>
</feature>
<comment type="catalytic activity">
    <reaction evidence="12">
        <text>L-saccharopine + NAD(+) + H2O = L-lysine + 2-oxoglutarate + NADH + H(+)</text>
        <dbReference type="Rhea" id="RHEA:12440"/>
        <dbReference type="ChEBI" id="CHEBI:15377"/>
        <dbReference type="ChEBI" id="CHEBI:15378"/>
        <dbReference type="ChEBI" id="CHEBI:16810"/>
        <dbReference type="ChEBI" id="CHEBI:32551"/>
        <dbReference type="ChEBI" id="CHEBI:57540"/>
        <dbReference type="ChEBI" id="CHEBI:57945"/>
        <dbReference type="ChEBI" id="CHEBI:57951"/>
        <dbReference type="EC" id="1.5.1.7"/>
    </reaction>
</comment>
<dbReference type="FunFam" id="3.40.50.720:FF:000217">
    <property type="entry name" value="Saccharopine dehydrogenase [NAD(+), L-lysine-forming]"/>
    <property type="match status" value="1"/>
</dbReference>
<dbReference type="Gene3D" id="3.40.50.720">
    <property type="entry name" value="NAD(P)-binding Rossmann-like Domain"/>
    <property type="match status" value="1"/>
</dbReference>
<feature type="compositionally biased region" description="Basic and acidic residues" evidence="13">
    <location>
        <begin position="424"/>
        <end position="433"/>
    </location>
</feature>
<dbReference type="InterPro" id="IPR036291">
    <property type="entry name" value="NAD(P)-bd_dom_sf"/>
</dbReference>
<dbReference type="InterPro" id="IPR051168">
    <property type="entry name" value="AASS"/>
</dbReference>
<dbReference type="EC" id="1.5.1.7" evidence="4"/>
<gene>
    <name evidence="16" type="ORF">Triagg1_7897</name>
</gene>
<feature type="region of interest" description="Disordered" evidence="13">
    <location>
        <begin position="581"/>
        <end position="613"/>
    </location>
</feature>
<dbReference type="GeneID" id="87922587"/>
<feature type="domain" description="Alanine dehydrogenase/pyridine nucleotide transhydrogenase N-terminal" evidence="15">
    <location>
        <begin position="6"/>
        <end position="140"/>
    </location>
</feature>
<feature type="region of interest" description="Disordered" evidence="13">
    <location>
        <begin position="419"/>
        <end position="450"/>
    </location>
</feature>
<dbReference type="InterPro" id="IPR007698">
    <property type="entry name" value="AlaDH/PNT_NAD(H)-bd"/>
</dbReference>
<dbReference type="EMBL" id="JAWRVG010000036">
    <property type="protein sequence ID" value="KAK4067169.1"/>
    <property type="molecule type" value="Genomic_DNA"/>
</dbReference>
<keyword evidence="8" id="KW-0520">NAD</keyword>
<dbReference type="SMART" id="SM01002">
    <property type="entry name" value="AlaDh_PNT_C"/>
    <property type="match status" value="1"/>
</dbReference>
<comment type="caution">
    <text evidence="16">The sequence shown here is derived from an EMBL/GenBank/DDBJ whole genome shotgun (WGS) entry which is preliminary data.</text>
</comment>
<comment type="similarity">
    <text evidence="2">Belongs to the AlaDH/PNT family.</text>
</comment>
<dbReference type="PANTHER" id="PTHR11133:SF23">
    <property type="entry name" value="SACCHAROPINE DEHYDROGENASE [NAD(+), L-LYSINE-FORMING]"/>
    <property type="match status" value="1"/>
</dbReference>
<evidence type="ECO:0000256" key="11">
    <source>
        <dbReference type="ARBA" id="ARBA00033228"/>
    </source>
</evidence>